<comment type="subcellular location">
    <subcellularLocation>
        <location evidence="6">Cell membrane</location>
        <topology evidence="6">Multi-pass membrane protein</topology>
    </subcellularLocation>
    <subcellularLocation>
        <location evidence="1">Membrane</location>
        <topology evidence="1">Multi-pass membrane protein</topology>
    </subcellularLocation>
</comment>
<dbReference type="InterPro" id="IPR003524">
    <property type="entry name" value="PNAcMuramoyl-5peptid_Trfase"/>
</dbReference>
<feature type="transmembrane region" description="Helical" evidence="6">
    <location>
        <begin position="148"/>
        <end position="168"/>
    </location>
</feature>
<dbReference type="GO" id="GO:0051301">
    <property type="term" value="P:cell division"/>
    <property type="evidence" value="ECO:0007669"/>
    <property type="project" value="UniProtKB-KW"/>
</dbReference>
<evidence type="ECO:0000256" key="2">
    <source>
        <dbReference type="ARBA" id="ARBA00022679"/>
    </source>
</evidence>
<comment type="cofactor">
    <cofactor evidence="6 8">
        <name>Mg(2+)</name>
        <dbReference type="ChEBI" id="CHEBI:18420"/>
    </cofactor>
</comment>
<keyword evidence="6" id="KW-0133">Cell shape</keyword>
<feature type="transmembrane region" description="Helical" evidence="6">
    <location>
        <begin position="51"/>
        <end position="73"/>
    </location>
</feature>
<dbReference type="InterPro" id="IPR000715">
    <property type="entry name" value="Glycosyl_transferase_4"/>
</dbReference>
<evidence type="ECO:0000256" key="1">
    <source>
        <dbReference type="ARBA" id="ARBA00004141"/>
    </source>
</evidence>
<evidence type="ECO:0000256" key="3">
    <source>
        <dbReference type="ARBA" id="ARBA00022692"/>
    </source>
</evidence>
<keyword evidence="2 6" id="KW-0808">Transferase</keyword>
<dbReference type="EMBL" id="DVNF01000091">
    <property type="protein sequence ID" value="HIU60385.1"/>
    <property type="molecule type" value="Genomic_DNA"/>
</dbReference>
<evidence type="ECO:0000313" key="9">
    <source>
        <dbReference type="EMBL" id="HIU60385.1"/>
    </source>
</evidence>
<protein>
    <recommendedName>
        <fullName evidence="6 7">Phospho-N-acetylmuramoyl-pentapeptide-transferase</fullName>
        <ecNumber evidence="6 7">2.7.8.13</ecNumber>
    </recommendedName>
    <alternativeName>
        <fullName evidence="6">UDP-MurNAc-pentapeptide phosphotransferase</fullName>
    </alternativeName>
</protein>
<evidence type="ECO:0000256" key="8">
    <source>
        <dbReference type="PIRSR" id="PIRSR600715-1"/>
    </source>
</evidence>
<keyword evidence="6" id="KW-1003">Cell membrane</keyword>
<keyword evidence="5 6" id="KW-0472">Membrane</keyword>
<feature type="binding site" evidence="8">
    <location>
        <position position="168"/>
    </location>
    <ligand>
        <name>Mg(2+)</name>
        <dbReference type="ChEBI" id="CHEBI:18420"/>
    </ligand>
</feature>
<dbReference type="PANTHER" id="PTHR22926:SF5">
    <property type="entry name" value="PHOSPHO-N-ACETYLMURAMOYL-PENTAPEPTIDE-TRANSFERASE HOMOLOG"/>
    <property type="match status" value="1"/>
</dbReference>
<keyword evidence="6" id="KW-0961">Cell wall biogenesis/degradation</keyword>
<evidence type="ECO:0000256" key="7">
    <source>
        <dbReference type="NCBIfam" id="TIGR00445"/>
    </source>
</evidence>
<keyword evidence="6" id="KW-0573">Peptidoglycan synthesis</keyword>
<dbReference type="PANTHER" id="PTHR22926">
    <property type="entry name" value="PHOSPHO-N-ACETYLMURAMOYL-PENTAPEPTIDE-TRANSFERASE"/>
    <property type="match status" value="1"/>
</dbReference>
<feature type="transmembrane region" description="Helical" evidence="6">
    <location>
        <begin position="213"/>
        <end position="231"/>
    </location>
</feature>
<feature type="transmembrane region" description="Helical" evidence="6">
    <location>
        <begin position="6"/>
        <end position="30"/>
    </location>
</feature>
<dbReference type="GO" id="GO:0008963">
    <property type="term" value="F:phospho-N-acetylmuramoyl-pentapeptide-transferase activity"/>
    <property type="evidence" value="ECO:0007669"/>
    <property type="project" value="UniProtKB-UniRule"/>
</dbReference>
<dbReference type="AlphaFoldDB" id="A0A9D1MH70"/>
<keyword evidence="6" id="KW-0131">Cell cycle</keyword>
<comment type="caution">
    <text evidence="9">The sequence shown here is derived from an EMBL/GenBank/DDBJ whole genome shotgun (WGS) entry which is preliminary data.</text>
</comment>
<comment type="similarity">
    <text evidence="6">Belongs to the glycosyltransferase 4 family. MraY subfamily.</text>
</comment>
<sequence>MNALLIGLITAIGSFFAAMLIAPAVVRLAGGRAVQTLLGYVKQHENKAGTPTFGGIIFILSTTIAAAAAGAFSHELGRMLMLVFLGYGLIGFTDDFIKVKLKRNKGLTAWQKILFQVVAGFLAAWFSYRSPFVGSAVSLNFGLGEWDLGVWYLPFATFVFVAMSNAVNLTDGLDALAGGTGGVYVGFFALILAVIAFEAEHMGMSVYADEVNSMFYASMALLGGLLAFLWFNAPKASIFMGDTGSLALGAFFAALALFSKNPLIGAVIGIMYVVSCISVIIQVVSFKLTKKRVFLMSPYHHHLELKGIPESKITARYMIATFVAGLVALCII</sequence>
<comment type="function">
    <text evidence="6">Catalyzes the initial step of the lipid cycle reactions in the biosynthesis of the cell wall peptidoglycan: transfers peptidoglycan precursor phospho-MurNAc-pentapeptide from UDP-MurNAc-pentapeptide onto the lipid carrier undecaprenyl phosphate, yielding undecaprenyl-pyrophosphoryl-MurNAc-pentapeptide, known as lipid I.</text>
</comment>
<comment type="pathway">
    <text evidence="6">Cell wall biogenesis; peptidoglycan biosynthesis.</text>
</comment>
<proteinExistence type="inferred from homology"/>
<keyword evidence="6 8" id="KW-0479">Metal-binding</keyword>
<keyword evidence="4 6" id="KW-1133">Transmembrane helix</keyword>
<dbReference type="Pfam" id="PF00953">
    <property type="entry name" value="Glycos_transf_4"/>
    <property type="match status" value="1"/>
</dbReference>
<comment type="catalytic activity">
    <reaction evidence="6">
        <text>UDP-N-acetyl-alpha-D-muramoyl-L-alanyl-gamma-D-glutamyl-meso-2,6-diaminopimeloyl-D-alanyl-D-alanine + di-trans,octa-cis-undecaprenyl phosphate = di-trans,octa-cis-undecaprenyl diphospho-N-acetyl-alpha-D-muramoyl-L-alanyl-D-glutamyl-meso-2,6-diaminopimeloyl-D-alanyl-D-alanine + UMP</text>
        <dbReference type="Rhea" id="RHEA:28386"/>
        <dbReference type="ChEBI" id="CHEBI:57865"/>
        <dbReference type="ChEBI" id="CHEBI:60392"/>
        <dbReference type="ChEBI" id="CHEBI:61386"/>
        <dbReference type="ChEBI" id="CHEBI:61387"/>
        <dbReference type="EC" id="2.7.8.13"/>
    </reaction>
</comment>
<feature type="transmembrane region" description="Helical" evidence="6">
    <location>
        <begin position="264"/>
        <end position="286"/>
    </location>
</feature>
<keyword evidence="3 6" id="KW-0812">Transmembrane</keyword>
<feature type="transmembrane region" description="Helical" evidence="6">
    <location>
        <begin position="175"/>
        <end position="197"/>
    </location>
</feature>
<evidence type="ECO:0000256" key="6">
    <source>
        <dbReference type="HAMAP-Rule" id="MF_00038"/>
    </source>
</evidence>
<dbReference type="EC" id="2.7.8.13" evidence="6 7"/>
<evidence type="ECO:0000313" key="10">
    <source>
        <dbReference type="Proteomes" id="UP000824094"/>
    </source>
</evidence>
<dbReference type="CDD" id="cd06852">
    <property type="entry name" value="GT_MraY"/>
    <property type="match status" value="1"/>
</dbReference>
<feature type="transmembrane region" description="Helical" evidence="6">
    <location>
        <begin position="238"/>
        <end position="258"/>
    </location>
</feature>
<reference evidence="9" key="1">
    <citation type="submission" date="2020-10" db="EMBL/GenBank/DDBJ databases">
        <authorList>
            <person name="Gilroy R."/>
        </authorList>
    </citation>
    <scope>NUCLEOTIDE SEQUENCE</scope>
    <source>
        <strain evidence="9">18911</strain>
    </source>
</reference>
<dbReference type="GO" id="GO:0008360">
    <property type="term" value="P:regulation of cell shape"/>
    <property type="evidence" value="ECO:0007669"/>
    <property type="project" value="UniProtKB-KW"/>
</dbReference>
<evidence type="ECO:0000256" key="5">
    <source>
        <dbReference type="ARBA" id="ARBA00023136"/>
    </source>
</evidence>
<keyword evidence="6" id="KW-0132">Cell division</keyword>
<dbReference type="HAMAP" id="MF_00038">
    <property type="entry name" value="MraY"/>
    <property type="match status" value="1"/>
</dbReference>
<accession>A0A9D1MH70</accession>
<dbReference type="GO" id="GO:0005886">
    <property type="term" value="C:plasma membrane"/>
    <property type="evidence" value="ECO:0007669"/>
    <property type="project" value="UniProtKB-SubCell"/>
</dbReference>
<evidence type="ECO:0000256" key="4">
    <source>
        <dbReference type="ARBA" id="ARBA00022989"/>
    </source>
</evidence>
<reference evidence="9" key="2">
    <citation type="journal article" date="2021" name="PeerJ">
        <title>Extensive microbial diversity within the chicken gut microbiome revealed by metagenomics and culture.</title>
        <authorList>
            <person name="Gilroy R."/>
            <person name="Ravi A."/>
            <person name="Getino M."/>
            <person name="Pursley I."/>
            <person name="Horton D.L."/>
            <person name="Alikhan N.F."/>
            <person name="Baker D."/>
            <person name="Gharbi K."/>
            <person name="Hall N."/>
            <person name="Watson M."/>
            <person name="Adriaenssens E.M."/>
            <person name="Foster-Nyarko E."/>
            <person name="Jarju S."/>
            <person name="Secka A."/>
            <person name="Antonio M."/>
            <person name="Oren A."/>
            <person name="Chaudhuri R.R."/>
            <person name="La Ragione R."/>
            <person name="Hildebrand F."/>
            <person name="Pallen M.J."/>
        </authorList>
    </citation>
    <scope>NUCLEOTIDE SEQUENCE</scope>
    <source>
        <strain evidence="9">18911</strain>
    </source>
</reference>
<dbReference type="NCBIfam" id="TIGR00445">
    <property type="entry name" value="mraY"/>
    <property type="match status" value="1"/>
</dbReference>
<dbReference type="Proteomes" id="UP000824094">
    <property type="component" value="Unassembled WGS sequence"/>
</dbReference>
<dbReference type="GO" id="GO:0071555">
    <property type="term" value="P:cell wall organization"/>
    <property type="evidence" value="ECO:0007669"/>
    <property type="project" value="UniProtKB-KW"/>
</dbReference>
<keyword evidence="6 8" id="KW-0460">Magnesium</keyword>
<feature type="binding site" evidence="8">
    <location>
        <position position="242"/>
    </location>
    <ligand>
        <name>Mg(2+)</name>
        <dbReference type="ChEBI" id="CHEBI:18420"/>
    </ligand>
</feature>
<dbReference type="GO" id="GO:0009252">
    <property type="term" value="P:peptidoglycan biosynthetic process"/>
    <property type="evidence" value="ECO:0007669"/>
    <property type="project" value="UniProtKB-UniRule"/>
</dbReference>
<dbReference type="GO" id="GO:0046872">
    <property type="term" value="F:metal ion binding"/>
    <property type="evidence" value="ECO:0007669"/>
    <property type="project" value="UniProtKB-KW"/>
</dbReference>
<feature type="transmembrane region" description="Helical" evidence="6">
    <location>
        <begin position="109"/>
        <end position="128"/>
    </location>
</feature>
<gene>
    <name evidence="6 9" type="primary">mraY</name>
    <name evidence="9" type="ORF">IAB05_03215</name>
</gene>
<organism evidence="9 10">
    <name type="scientific">Candidatus Stercoripulliclostridium merdigallinarum</name>
    <dbReference type="NCBI Taxonomy" id="2840951"/>
    <lineage>
        <taxon>Bacteria</taxon>
        <taxon>Bacillati</taxon>
        <taxon>Bacillota</taxon>
        <taxon>Clostridia</taxon>
        <taxon>Eubacteriales</taxon>
        <taxon>Candidatus Stercoripulliclostridium</taxon>
    </lineage>
</organism>
<name>A0A9D1MH70_9FIRM</name>
<feature type="transmembrane region" description="Helical" evidence="6">
    <location>
        <begin position="79"/>
        <end position="97"/>
    </location>
</feature>